<dbReference type="PROSITE" id="PS01124">
    <property type="entry name" value="HTH_ARAC_FAMILY_2"/>
    <property type="match status" value="1"/>
</dbReference>
<gene>
    <name evidence="5" type="ORF">GV829_02540</name>
</gene>
<dbReference type="GO" id="GO:0043565">
    <property type="term" value="F:sequence-specific DNA binding"/>
    <property type="evidence" value="ECO:0007669"/>
    <property type="project" value="InterPro"/>
</dbReference>
<dbReference type="InterPro" id="IPR050204">
    <property type="entry name" value="AraC_XylS_family_regulators"/>
</dbReference>
<dbReference type="Proteomes" id="UP000503018">
    <property type="component" value="Chromosome"/>
</dbReference>
<dbReference type="InterPro" id="IPR018060">
    <property type="entry name" value="HTH_AraC"/>
</dbReference>
<keyword evidence="1" id="KW-0805">Transcription regulation</keyword>
<keyword evidence="2" id="KW-0238">DNA-binding</keyword>
<reference evidence="5 6" key="1">
    <citation type="submission" date="2020-01" db="EMBL/GenBank/DDBJ databases">
        <title>Sphingomonas sp. strain CSW-10.</title>
        <authorList>
            <person name="Chen W.-M."/>
        </authorList>
    </citation>
    <scope>NUCLEOTIDE SEQUENCE [LARGE SCALE GENOMIC DNA]</scope>
    <source>
        <strain evidence="5 6">CSW-10</strain>
    </source>
</reference>
<evidence type="ECO:0000256" key="3">
    <source>
        <dbReference type="ARBA" id="ARBA00023163"/>
    </source>
</evidence>
<organism evidence="5 6">
    <name type="scientific">Sphingomonas lacunae</name>
    <dbReference type="NCBI Taxonomy" id="2698828"/>
    <lineage>
        <taxon>Bacteria</taxon>
        <taxon>Pseudomonadati</taxon>
        <taxon>Pseudomonadota</taxon>
        <taxon>Alphaproteobacteria</taxon>
        <taxon>Sphingomonadales</taxon>
        <taxon>Sphingomonadaceae</taxon>
        <taxon>Sphingomonas</taxon>
    </lineage>
</organism>
<evidence type="ECO:0000256" key="1">
    <source>
        <dbReference type="ARBA" id="ARBA00023015"/>
    </source>
</evidence>
<accession>A0A6M4AQU0</accession>
<dbReference type="AlphaFoldDB" id="A0A6M4AQU0"/>
<dbReference type="SMART" id="SM00342">
    <property type="entry name" value="HTH_ARAC"/>
    <property type="match status" value="1"/>
</dbReference>
<dbReference type="EMBL" id="CP053015">
    <property type="protein sequence ID" value="QJQ31464.1"/>
    <property type="molecule type" value="Genomic_DNA"/>
</dbReference>
<dbReference type="KEGG" id="slan:GV829_02540"/>
<dbReference type="GO" id="GO:0003700">
    <property type="term" value="F:DNA-binding transcription factor activity"/>
    <property type="evidence" value="ECO:0007669"/>
    <property type="project" value="InterPro"/>
</dbReference>
<evidence type="ECO:0000259" key="4">
    <source>
        <dbReference type="PROSITE" id="PS01124"/>
    </source>
</evidence>
<dbReference type="Pfam" id="PF12833">
    <property type="entry name" value="HTH_18"/>
    <property type="match status" value="1"/>
</dbReference>
<evidence type="ECO:0000313" key="5">
    <source>
        <dbReference type="EMBL" id="QJQ31464.1"/>
    </source>
</evidence>
<dbReference type="PANTHER" id="PTHR46796">
    <property type="entry name" value="HTH-TYPE TRANSCRIPTIONAL ACTIVATOR RHAS-RELATED"/>
    <property type="match status" value="1"/>
</dbReference>
<dbReference type="Gene3D" id="1.10.10.60">
    <property type="entry name" value="Homeodomain-like"/>
    <property type="match status" value="1"/>
</dbReference>
<evidence type="ECO:0000313" key="6">
    <source>
        <dbReference type="Proteomes" id="UP000503018"/>
    </source>
</evidence>
<dbReference type="RefSeq" id="WP_169943683.1">
    <property type="nucleotide sequence ID" value="NZ_CP053015.1"/>
</dbReference>
<keyword evidence="3" id="KW-0804">Transcription</keyword>
<name>A0A6M4AQU0_9SPHN</name>
<feature type="domain" description="HTH araC/xylS-type" evidence="4">
    <location>
        <begin position="159"/>
        <end position="258"/>
    </location>
</feature>
<evidence type="ECO:0000256" key="2">
    <source>
        <dbReference type="ARBA" id="ARBA00023125"/>
    </source>
</evidence>
<proteinExistence type="predicted"/>
<protein>
    <submittedName>
        <fullName evidence="5">AraC family transcriptional regulator</fullName>
    </submittedName>
</protein>
<sequence>MSSPIAMRYSPPPEAAGDKISALYELHLSSERLDEVERADRPQLRVLVQGQGRYHFANGHEDDGAALTLLGPTSGPVRVTGQGPMLVCGAGLLPPAWIAMAGAQAENLTDRAIDAVALLGQPAADLLQAMASATSTEERFALISDFIGQMSAHGDSGASEFTAIVDAWLAGSPDPAIDRLIEQTGLGIRQIERLTKRYYGLPPKTLARRYRAIRAASALARGEDIDALGLGDSFYDQSHLIREVKRFAGLTPQQMRKGKSTLQTEVSEGLKSLEGQVPPLISDA</sequence>
<keyword evidence="6" id="KW-1185">Reference proteome</keyword>